<gene>
    <name evidence="2" type="ordered locus">Bind_0801</name>
</gene>
<proteinExistence type="predicted"/>
<evidence type="ECO:0000313" key="3">
    <source>
        <dbReference type="Proteomes" id="UP000001695"/>
    </source>
</evidence>
<dbReference type="AlphaFoldDB" id="B2IH37"/>
<accession>B2IH37</accession>
<dbReference type="KEGG" id="bid:Bind_0801"/>
<name>B2IH37_BEII9</name>
<evidence type="ECO:0000259" key="1">
    <source>
        <dbReference type="Pfam" id="PF16575"/>
    </source>
</evidence>
<reference evidence="2 3" key="2">
    <citation type="journal article" date="2010" name="J. Bacteriol.">
        <title>Complete genome sequence of Beijerinckia indica subsp. indica.</title>
        <authorList>
            <person name="Tamas I."/>
            <person name="Dedysh S.N."/>
            <person name="Liesack W."/>
            <person name="Stott M.B."/>
            <person name="Alam M."/>
            <person name="Murrell J.C."/>
            <person name="Dunfield P.F."/>
        </authorList>
    </citation>
    <scope>NUCLEOTIDE SEQUENCE [LARGE SCALE GENOMIC DNA]</scope>
    <source>
        <strain evidence="3">ATCC 9039 / DSM 1715 / NCIMB 8712</strain>
    </source>
</reference>
<feature type="domain" description="Clp1 P-loop" evidence="1">
    <location>
        <begin position="30"/>
        <end position="193"/>
    </location>
</feature>
<dbReference type="Pfam" id="PF16575">
    <property type="entry name" value="CLP1_P"/>
    <property type="match status" value="1"/>
</dbReference>
<organism evidence="2 3">
    <name type="scientific">Beijerinckia indica subsp. indica (strain ATCC 9039 / DSM 1715 / NCIMB 8712)</name>
    <dbReference type="NCBI Taxonomy" id="395963"/>
    <lineage>
        <taxon>Bacteria</taxon>
        <taxon>Pseudomonadati</taxon>
        <taxon>Pseudomonadota</taxon>
        <taxon>Alphaproteobacteria</taxon>
        <taxon>Hyphomicrobiales</taxon>
        <taxon>Beijerinckiaceae</taxon>
        <taxon>Beijerinckia</taxon>
    </lineage>
</organism>
<dbReference type="InterPro" id="IPR032319">
    <property type="entry name" value="CLP1_P"/>
</dbReference>
<dbReference type="EMBL" id="CP001016">
    <property type="protein sequence ID" value="ACB94451.1"/>
    <property type="molecule type" value="Genomic_DNA"/>
</dbReference>
<dbReference type="Proteomes" id="UP000001695">
    <property type="component" value="Chromosome"/>
</dbReference>
<dbReference type="InterPro" id="IPR027417">
    <property type="entry name" value="P-loop_NTPase"/>
</dbReference>
<reference evidence="3" key="1">
    <citation type="submission" date="2008-03" db="EMBL/GenBank/DDBJ databases">
        <title>Complete sequence of chromosome of Beijerinckia indica subsp. indica ATCC 9039.</title>
        <authorList>
            <consortium name="US DOE Joint Genome Institute"/>
            <person name="Copeland A."/>
            <person name="Lucas S."/>
            <person name="Lapidus A."/>
            <person name="Glavina del Rio T."/>
            <person name="Dalin E."/>
            <person name="Tice H."/>
            <person name="Bruce D."/>
            <person name="Goodwin L."/>
            <person name="Pitluck S."/>
            <person name="LaButti K."/>
            <person name="Schmutz J."/>
            <person name="Larimer F."/>
            <person name="Land M."/>
            <person name="Hauser L."/>
            <person name="Kyrpides N."/>
            <person name="Mikhailova N."/>
            <person name="Dunfield P.F."/>
            <person name="Dedysh S.N."/>
            <person name="Liesack W."/>
            <person name="Saw J.H."/>
            <person name="Alam M."/>
            <person name="Chen Y."/>
            <person name="Murrell J.C."/>
            <person name="Richardson P."/>
        </authorList>
    </citation>
    <scope>NUCLEOTIDE SEQUENCE [LARGE SCALE GENOMIC DNA]</scope>
    <source>
        <strain evidence="3">ATCC 9039 / DSM 1715 / NCIMB 8712</strain>
    </source>
</reference>
<dbReference type="Gene3D" id="3.40.50.300">
    <property type="entry name" value="P-loop containing nucleotide triphosphate hydrolases"/>
    <property type="match status" value="1"/>
</dbReference>
<dbReference type="HOGENOM" id="CLU_051301_0_0_5"/>
<evidence type="ECO:0000313" key="2">
    <source>
        <dbReference type="EMBL" id="ACB94451.1"/>
    </source>
</evidence>
<dbReference type="eggNOG" id="COG1341">
    <property type="taxonomic scope" value="Bacteria"/>
</dbReference>
<keyword evidence="3" id="KW-1185">Reference proteome</keyword>
<protein>
    <submittedName>
        <fullName evidence="2">GTPase or GTP-binding protein-like protein</fullName>
    </submittedName>
</protein>
<dbReference type="STRING" id="395963.Bind_0801"/>
<sequence length="288" mass="31320">MVPLSDCPADWRALLELLPRLSWQKLMVIGGPDRGKALFCRLLLDRLEESRIASFLLDADISQNLMPPPACVTLGREQGHWETRAFRFVGGVDPVPRLAAITAACAELAQDVPGRLVIKTSGLVNPAGRQLKRLKFSALDPDCVVALVKPDDALEPILAMADPSRLHLLPAWPDLLPRNAAARALARLTAFQRLLTGAKVRVFQGQGFELLETEVLEPDVTYLCGLADQSGKDLGLGLLLSCDRPAGTAHVLTAFKGEGVTRLRIGMQAPEELQDYDPARPFLTGHDA</sequence>